<dbReference type="Proteomes" id="UP001169242">
    <property type="component" value="Unassembled WGS sequence"/>
</dbReference>
<dbReference type="GO" id="GO:0005829">
    <property type="term" value="C:cytosol"/>
    <property type="evidence" value="ECO:0007669"/>
    <property type="project" value="TreeGrafter"/>
</dbReference>
<evidence type="ECO:0000259" key="3">
    <source>
        <dbReference type="Pfam" id="PF01156"/>
    </source>
</evidence>
<evidence type="ECO:0000256" key="2">
    <source>
        <dbReference type="ARBA" id="ARBA00023295"/>
    </source>
</evidence>
<dbReference type="RefSeq" id="WP_271012691.1">
    <property type="nucleotide sequence ID" value="NZ_JAQIFT010000049.1"/>
</dbReference>
<keyword evidence="2" id="KW-0326">Glycosidase</keyword>
<proteinExistence type="predicted"/>
<dbReference type="PANTHER" id="PTHR12304">
    <property type="entry name" value="INOSINE-URIDINE PREFERRING NUCLEOSIDE HYDROLASE"/>
    <property type="match status" value="1"/>
</dbReference>
<sequence>MKALSVIIDTDPGVDDFVALMLAKQNPQLKIEGITTVAGNLGSDKVTQNALNIVKFLELEAPVIRGARSPLGHSLESAEAFHGEGGLGGVKLPQSNQKCIEQYAWDFIYEKAVSLKGELEIIALGPLTNLAKALKKYPDLSQHVKTITFMGGSTGRGNRTPFAEFNIWADPLAAQIVFESGIPLKMVGLDVTTKGVLNETNMNKLLEYEHPYKEVVKQLLHFLQQLSKQMGKDTVMLHDALAVASVICPPLLTYTACYSEVEIHDEKYRGQTRIDLEHVTRKQPNVEVAIAVDTPRFIHLLEEMLKY</sequence>
<evidence type="ECO:0000313" key="4">
    <source>
        <dbReference type="EMBL" id="MDA3732645.1"/>
    </source>
</evidence>
<dbReference type="AlphaFoldDB" id="A0AA42DPC3"/>
<gene>
    <name evidence="4" type="ORF">PBV87_14220</name>
</gene>
<dbReference type="InterPro" id="IPR023186">
    <property type="entry name" value="IUNH"/>
</dbReference>
<name>A0AA42DPC3_9FIRM</name>
<dbReference type="SUPFAM" id="SSF53590">
    <property type="entry name" value="Nucleoside hydrolase"/>
    <property type="match status" value="1"/>
</dbReference>
<dbReference type="InterPro" id="IPR036452">
    <property type="entry name" value="Ribo_hydro-like"/>
</dbReference>
<dbReference type="Pfam" id="PF01156">
    <property type="entry name" value="IU_nuc_hydro"/>
    <property type="match status" value="1"/>
</dbReference>
<dbReference type="EMBL" id="JAQIFT010000049">
    <property type="protein sequence ID" value="MDA3732645.1"/>
    <property type="molecule type" value="Genomic_DNA"/>
</dbReference>
<keyword evidence="5" id="KW-1185">Reference proteome</keyword>
<evidence type="ECO:0000313" key="5">
    <source>
        <dbReference type="Proteomes" id="UP001169242"/>
    </source>
</evidence>
<dbReference type="PANTHER" id="PTHR12304:SF4">
    <property type="entry name" value="URIDINE NUCLEOSIDASE"/>
    <property type="match status" value="1"/>
</dbReference>
<dbReference type="GO" id="GO:0006152">
    <property type="term" value="P:purine nucleoside catabolic process"/>
    <property type="evidence" value="ECO:0007669"/>
    <property type="project" value="TreeGrafter"/>
</dbReference>
<dbReference type="GO" id="GO:0008477">
    <property type="term" value="F:purine nucleosidase activity"/>
    <property type="evidence" value="ECO:0007669"/>
    <property type="project" value="TreeGrafter"/>
</dbReference>
<protein>
    <submittedName>
        <fullName evidence="4">Nucleoside hydrolase</fullName>
    </submittedName>
</protein>
<feature type="domain" description="Inosine/uridine-preferring nucleoside hydrolase" evidence="3">
    <location>
        <begin position="6"/>
        <end position="298"/>
    </location>
</feature>
<comment type="caution">
    <text evidence="4">The sequence shown here is derived from an EMBL/GenBank/DDBJ whole genome shotgun (WGS) entry which is preliminary data.</text>
</comment>
<evidence type="ECO:0000256" key="1">
    <source>
        <dbReference type="ARBA" id="ARBA00022801"/>
    </source>
</evidence>
<accession>A0AA42DPC3</accession>
<reference evidence="4" key="1">
    <citation type="journal article" date="2023" name="Int. J. Syst. Evol. Microbiol.">
        <title>&lt;i&gt;Holtiella tumoricola&lt;/i&gt; gen. nov. sp. nov., isolated from a human clinical sample.</title>
        <authorList>
            <person name="Allen-Vercoe E."/>
            <person name="Daigneault M.C."/>
            <person name="Vancuren S.J."/>
            <person name="Cochrane K."/>
            <person name="O'Neal L.L."/>
            <person name="Sankaranarayanan K."/>
            <person name="Lawson P.A."/>
        </authorList>
    </citation>
    <scope>NUCLEOTIDE SEQUENCE</scope>
    <source>
        <strain evidence="4">CC70A</strain>
    </source>
</reference>
<keyword evidence="1 4" id="KW-0378">Hydrolase</keyword>
<dbReference type="InterPro" id="IPR001910">
    <property type="entry name" value="Inosine/uridine_hydrolase_dom"/>
</dbReference>
<organism evidence="4 5">
    <name type="scientific">Holtiella tumoricola</name>
    <dbReference type="NCBI Taxonomy" id="3018743"/>
    <lineage>
        <taxon>Bacteria</taxon>
        <taxon>Bacillati</taxon>
        <taxon>Bacillota</taxon>
        <taxon>Clostridia</taxon>
        <taxon>Lachnospirales</taxon>
        <taxon>Cellulosilyticaceae</taxon>
        <taxon>Holtiella</taxon>
    </lineage>
</organism>
<dbReference type="Gene3D" id="3.90.245.10">
    <property type="entry name" value="Ribonucleoside hydrolase-like"/>
    <property type="match status" value="1"/>
</dbReference>